<feature type="transmembrane region" description="Helical" evidence="5">
    <location>
        <begin position="18"/>
        <end position="37"/>
    </location>
</feature>
<dbReference type="GO" id="GO:0180047">
    <property type="term" value="P:dolichol phosphate mannose biosynthetic process"/>
    <property type="evidence" value="ECO:0007669"/>
    <property type="project" value="InterPro"/>
</dbReference>
<dbReference type="InterPro" id="IPR009914">
    <property type="entry name" value="DPM2"/>
</dbReference>
<keyword evidence="5" id="KW-0256">Endoplasmic reticulum</keyword>
<evidence type="ECO:0000256" key="4">
    <source>
        <dbReference type="ARBA" id="ARBA00023136"/>
    </source>
</evidence>
<accession>A0A7J6R7J8</accession>
<evidence type="ECO:0000256" key="5">
    <source>
        <dbReference type="RuleBase" id="RU365084"/>
    </source>
</evidence>
<gene>
    <name evidence="7" type="ORF">FOZ62_019571</name>
</gene>
<reference evidence="7 8" key="1">
    <citation type="submission" date="2020-04" db="EMBL/GenBank/DDBJ databases">
        <title>Perkinsus olseni comparative genomics.</title>
        <authorList>
            <person name="Bogema D.R."/>
        </authorList>
    </citation>
    <scope>NUCLEOTIDE SEQUENCE [LARGE SCALE GENOMIC DNA]</scope>
    <source>
        <strain evidence="7">ATCC PRA-205</strain>
    </source>
</reference>
<comment type="subunit">
    <text evidence="5">Component of the dolichol-phosphate mannose (DPM) synthase complex.</text>
</comment>
<sequence length="158" mass="17340">MLSSSWSHPPSSARNRGIIGVIISVGIFVYYIVWVVITPFYDGKTGGIEDIGISSSSSSSLLHRIFPLPRSVAIEIPVSIGIIMLGIMTLYLGYIFTQPETTIDKLTPTPQAKIKRKRELTSFWEQLASPPSSSTDRHHNNITEPTNPLVAAGRSKSE</sequence>
<keyword evidence="4 5" id="KW-0472">Membrane</keyword>
<protein>
    <recommendedName>
        <fullName evidence="5">Dolichol phosphate-mannose biosynthesis regulatory protein</fullName>
    </recommendedName>
</protein>
<evidence type="ECO:0000256" key="3">
    <source>
        <dbReference type="ARBA" id="ARBA00022989"/>
    </source>
</evidence>
<keyword evidence="3 5" id="KW-1133">Transmembrane helix</keyword>
<keyword evidence="2 5" id="KW-0812">Transmembrane</keyword>
<comment type="pathway">
    <text evidence="5">Protein modification; protein glycosylation.</text>
</comment>
<evidence type="ECO:0000256" key="2">
    <source>
        <dbReference type="ARBA" id="ARBA00022692"/>
    </source>
</evidence>
<dbReference type="AlphaFoldDB" id="A0A7J6R7J8"/>
<dbReference type="GO" id="GO:0030234">
    <property type="term" value="F:enzyme regulator activity"/>
    <property type="evidence" value="ECO:0007669"/>
    <property type="project" value="UniProtKB-UniRule"/>
</dbReference>
<evidence type="ECO:0000256" key="6">
    <source>
        <dbReference type="SAM" id="MobiDB-lite"/>
    </source>
</evidence>
<evidence type="ECO:0000256" key="1">
    <source>
        <dbReference type="ARBA" id="ARBA00004141"/>
    </source>
</evidence>
<dbReference type="UniPathway" id="UPA00378"/>
<proteinExistence type="inferred from homology"/>
<name>A0A7J6R7J8_PEROL</name>
<comment type="subcellular location">
    <subcellularLocation>
        <location evidence="5">Endoplasmic reticulum membrane</location>
        <topology evidence="5">Multi-pass membrane protein</topology>
    </subcellularLocation>
    <subcellularLocation>
        <location evidence="1">Membrane</location>
        <topology evidence="1">Multi-pass membrane protein</topology>
    </subcellularLocation>
</comment>
<comment type="similarity">
    <text evidence="5">Belongs to the DPM2 family.</text>
</comment>
<organism evidence="7 8">
    <name type="scientific">Perkinsus olseni</name>
    <name type="common">Perkinsus atlanticus</name>
    <dbReference type="NCBI Taxonomy" id="32597"/>
    <lineage>
        <taxon>Eukaryota</taxon>
        <taxon>Sar</taxon>
        <taxon>Alveolata</taxon>
        <taxon>Perkinsozoa</taxon>
        <taxon>Perkinsea</taxon>
        <taxon>Perkinsida</taxon>
        <taxon>Perkinsidae</taxon>
        <taxon>Perkinsus</taxon>
    </lineage>
</organism>
<dbReference type="Pfam" id="PF07297">
    <property type="entry name" value="DPM2"/>
    <property type="match status" value="1"/>
</dbReference>
<evidence type="ECO:0000313" key="8">
    <source>
        <dbReference type="Proteomes" id="UP000574390"/>
    </source>
</evidence>
<dbReference type="GO" id="GO:0005789">
    <property type="term" value="C:endoplasmic reticulum membrane"/>
    <property type="evidence" value="ECO:0007669"/>
    <property type="project" value="UniProtKB-SubCell"/>
</dbReference>
<comment type="function">
    <text evidence="5">Regulatory subunit of the dolichol-phosphate mannose (DPM) synthase complex; essential for the ER localization.</text>
</comment>
<evidence type="ECO:0000313" key="7">
    <source>
        <dbReference type="EMBL" id="KAF4716645.1"/>
    </source>
</evidence>
<dbReference type="Proteomes" id="UP000574390">
    <property type="component" value="Unassembled WGS sequence"/>
</dbReference>
<feature type="region of interest" description="Disordered" evidence="6">
    <location>
        <begin position="126"/>
        <end position="158"/>
    </location>
</feature>
<dbReference type="EMBL" id="JABANM010024174">
    <property type="protein sequence ID" value="KAF4716645.1"/>
    <property type="molecule type" value="Genomic_DNA"/>
</dbReference>
<feature type="transmembrane region" description="Helical" evidence="5">
    <location>
        <begin position="76"/>
        <end position="96"/>
    </location>
</feature>
<comment type="caution">
    <text evidence="7">The sequence shown here is derived from an EMBL/GenBank/DDBJ whole genome shotgun (WGS) entry which is preliminary data.</text>
</comment>